<feature type="compositionally biased region" description="Pro residues" evidence="1">
    <location>
        <begin position="95"/>
        <end position="110"/>
    </location>
</feature>
<feature type="region of interest" description="Disordered" evidence="1">
    <location>
        <begin position="437"/>
        <end position="529"/>
    </location>
</feature>
<dbReference type="Proteomes" id="UP000048984">
    <property type="component" value="Unassembled WGS sequence"/>
</dbReference>
<reference evidence="3 4" key="2">
    <citation type="submission" date="2015-10" db="EMBL/GenBank/DDBJ databases">
        <title>Draft Genome Sequence of Prosthecomicrobium hirschii ATCC 27832.</title>
        <authorList>
            <person name="Daniel J."/>
            <person name="Givan S.A."/>
            <person name="Brun Y.V."/>
            <person name="Brown P.J."/>
        </authorList>
    </citation>
    <scope>NUCLEOTIDE SEQUENCE [LARGE SCALE GENOMIC DNA]</scope>
    <source>
        <strain evidence="3 4">16</strain>
    </source>
</reference>
<dbReference type="AlphaFoldDB" id="A0A0P6W497"/>
<protein>
    <recommendedName>
        <fullName evidence="5">CheA signal transduction histidine kinase</fullName>
    </recommendedName>
</protein>
<name>A0A0P6W497_9HYPH</name>
<dbReference type="STRING" id="665126.ABB55_07840"/>
<feature type="compositionally biased region" description="Low complexity" evidence="1">
    <location>
        <begin position="174"/>
        <end position="207"/>
    </location>
</feature>
<sequence>MADYHAILKRAIGALPEPTGEARRAVYEKARAALVTQLKSFDPPLSASEITQQRLQLEDAIRRVEGEAAKGILAQSLNRAVTGATAPTGLTSSRPAPPTARPAAPTPRPAAPTARTLAGPTEGRDRQAPEPRPETRPEPPAAPTTATPARPAPPRPPVPGPIAARPAPTPPTSSAPARTATTAPGPSAAPATGAPTPAATAPTAGPAVRPSRPTITRTPEPVGRGSMAEPIETTRPAPTGFTRAPSRAASVETEPTSSRSRFDAAVVPPPPPADLHEDDRPAPTPPTGGIERKRLSLKEIARPVVSIPARTAPPAAPPPPPEEHEAAITDADMVGYAVDGAASPAAPAPDPDPVEPDYPEEAAAPAVPEVTPEPAPTGRTKGRKGRRADPDPLLEPEKPKRMPLIVGLSVAALVVAVGTVALWTKRDQVAAYFGTERLSGGTGQRPSSEKTLTPKVTDRLAPEDGTNPGRTAANAQNGVKVVTTQPITATPSVQSTTGATGQPAGAGQPAAGGSDAGGRQTVAAAPSGGTAVVPGGGAANVPPIAQKAQLLEEGAGGSTQNQISSGRVIWQTVRESPGAGKPAVTMIKARVEVPDRGLVLNLSIQPNSDNSFPASHLIELKFEVPADFDNKGVSNVPGLILKQTETARGDPLVGAAARISAGFFWIALSAPEAEKQRNLGLLKERGWIDIPILFDNGKRGILTLEKSGAGDRVVADALTAWAQGG</sequence>
<feature type="compositionally biased region" description="Basic and acidic residues" evidence="1">
    <location>
        <begin position="290"/>
        <end position="301"/>
    </location>
</feature>
<feature type="compositionally biased region" description="Low complexity" evidence="1">
    <location>
        <begin position="494"/>
        <end position="513"/>
    </location>
</feature>
<gene>
    <name evidence="3" type="ORF">ABB55_07840</name>
</gene>
<keyword evidence="2" id="KW-0472">Membrane</keyword>
<feature type="compositionally biased region" description="Basic and acidic residues" evidence="1">
    <location>
        <begin position="387"/>
        <end position="398"/>
    </location>
</feature>
<evidence type="ECO:0008006" key="5">
    <source>
        <dbReference type="Google" id="ProtNLM"/>
    </source>
</evidence>
<feature type="compositionally biased region" description="Polar residues" evidence="1">
    <location>
        <begin position="473"/>
        <end position="493"/>
    </location>
</feature>
<feature type="region of interest" description="Disordered" evidence="1">
    <location>
        <begin position="85"/>
        <end position="398"/>
    </location>
</feature>
<evidence type="ECO:0000313" key="3">
    <source>
        <dbReference type="EMBL" id="KPL52147.1"/>
    </source>
</evidence>
<comment type="caution">
    <text evidence="3">The sequence shown here is derived from an EMBL/GenBank/DDBJ whole genome shotgun (WGS) entry which is preliminary data.</text>
</comment>
<feature type="transmembrane region" description="Helical" evidence="2">
    <location>
        <begin position="404"/>
        <end position="423"/>
    </location>
</feature>
<keyword evidence="2" id="KW-0812">Transmembrane</keyword>
<dbReference type="RefSeq" id="WP_054358310.1">
    <property type="nucleotide sequence ID" value="NZ_LJYW01000001.1"/>
</dbReference>
<dbReference type="EMBL" id="LJYW01000001">
    <property type="protein sequence ID" value="KPL52147.1"/>
    <property type="molecule type" value="Genomic_DNA"/>
</dbReference>
<evidence type="ECO:0000256" key="2">
    <source>
        <dbReference type="SAM" id="Phobius"/>
    </source>
</evidence>
<feature type="compositionally biased region" description="Low complexity" evidence="1">
    <location>
        <begin position="361"/>
        <end position="379"/>
    </location>
</feature>
<accession>A0A0P6W497</accession>
<feature type="compositionally biased region" description="Pro residues" evidence="1">
    <location>
        <begin position="150"/>
        <end position="160"/>
    </location>
</feature>
<evidence type="ECO:0000313" key="4">
    <source>
        <dbReference type="Proteomes" id="UP000048984"/>
    </source>
</evidence>
<feature type="compositionally biased region" description="Basic and acidic residues" evidence="1">
    <location>
        <begin position="122"/>
        <end position="137"/>
    </location>
</feature>
<reference evidence="3 4" key="1">
    <citation type="submission" date="2015-09" db="EMBL/GenBank/DDBJ databases">
        <authorList>
            <person name="Jackson K.R."/>
            <person name="Lunt B.L."/>
            <person name="Fisher J.N.B."/>
            <person name="Gardner A.V."/>
            <person name="Bailey M.E."/>
            <person name="Deus L.M."/>
            <person name="Earl A.S."/>
            <person name="Gibby P.D."/>
            <person name="Hartmann K.A."/>
            <person name="Liu J.E."/>
            <person name="Manci A.M."/>
            <person name="Nielsen D.A."/>
            <person name="Solomon M.B."/>
            <person name="Breakwell D.P."/>
            <person name="Burnett S.H."/>
            <person name="Grose J.H."/>
        </authorList>
    </citation>
    <scope>NUCLEOTIDE SEQUENCE [LARGE SCALE GENOMIC DNA]</scope>
    <source>
        <strain evidence="3 4">16</strain>
    </source>
</reference>
<organism evidence="3 4">
    <name type="scientific">Prosthecodimorpha hirschii</name>
    <dbReference type="NCBI Taxonomy" id="665126"/>
    <lineage>
        <taxon>Bacteria</taxon>
        <taxon>Pseudomonadati</taxon>
        <taxon>Pseudomonadota</taxon>
        <taxon>Alphaproteobacteria</taxon>
        <taxon>Hyphomicrobiales</taxon>
        <taxon>Ancalomicrobiaceae</taxon>
        <taxon>Prosthecodimorpha</taxon>
    </lineage>
</organism>
<evidence type="ECO:0000256" key="1">
    <source>
        <dbReference type="SAM" id="MobiDB-lite"/>
    </source>
</evidence>
<keyword evidence="4" id="KW-1185">Reference proteome</keyword>
<proteinExistence type="predicted"/>
<keyword evidence="2" id="KW-1133">Transmembrane helix</keyword>